<evidence type="ECO:0000256" key="4">
    <source>
        <dbReference type="ARBA" id="ARBA00022763"/>
    </source>
</evidence>
<name>A0ABQ8CCG0_BRANA</name>
<dbReference type="InterPro" id="IPR005161">
    <property type="entry name" value="Ku_N"/>
</dbReference>
<reference evidence="14 15" key="1">
    <citation type="submission" date="2021-05" db="EMBL/GenBank/DDBJ databases">
        <title>Genome Assembly of Synthetic Allotetraploid Brassica napus Reveals Homoeologous Exchanges between Subgenomes.</title>
        <authorList>
            <person name="Davis J.T."/>
        </authorList>
    </citation>
    <scope>NUCLEOTIDE SEQUENCE [LARGE SCALE GENOMIC DNA]</scope>
    <source>
        <strain evidence="15">cv. Da-Ae</strain>
        <tissue evidence="14">Seedling</tissue>
    </source>
</reference>
<feature type="non-terminal residue" evidence="14">
    <location>
        <position position="1"/>
    </location>
</feature>
<dbReference type="InterPro" id="IPR024193">
    <property type="entry name" value="Ku80"/>
</dbReference>
<dbReference type="CDD" id="cd00873">
    <property type="entry name" value="KU80"/>
    <property type="match status" value="1"/>
</dbReference>
<dbReference type="InterPro" id="IPR036494">
    <property type="entry name" value="Ku_C_sf"/>
</dbReference>
<evidence type="ECO:0000256" key="12">
    <source>
        <dbReference type="SAM" id="MobiDB-lite"/>
    </source>
</evidence>
<dbReference type="SMART" id="SM00559">
    <property type="entry name" value="Ku78"/>
    <property type="match status" value="1"/>
</dbReference>
<dbReference type="PANTHER" id="PTHR12604:SF4">
    <property type="entry name" value="X-RAY REPAIR CROSS-COMPLEMENTING PROTEIN 5"/>
    <property type="match status" value="1"/>
</dbReference>
<evidence type="ECO:0000256" key="1">
    <source>
        <dbReference type="ARBA" id="ARBA00004123"/>
    </source>
</evidence>
<organism evidence="14 15">
    <name type="scientific">Brassica napus</name>
    <name type="common">Rape</name>
    <dbReference type="NCBI Taxonomy" id="3708"/>
    <lineage>
        <taxon>Eukaryota</taxon>
        <taxon>Viridiplantae</taxon>
        <taxon>Streptophyta</taxon>
        <taxon>Embryophyta</taxon>
        <taxon>Tracheophyta</taxon>
        <taxon>Spermatophyta</taxon>
        <taxon>Magnoliopsida</taxon>
        <taxon>eudicotyledons</taxon>
        <taxon>Gunneridae</taxon>
        <taxon>Pentapetalae</taxon>
        <taxon>rosids</taxon>
        <taxon>malvids</taxon>
        <taxon>Brassicales</taxon>
        <taxon>Brassicaceae</taxon>
        <taxon>Brassiceae</taxon>
        <taxon>Brassica</taxon>
    </lineage>
</organism>
<keyword evidence="5" id="KW-0378">Hydrolase</keyword>
<evidence type="ECO:0000259" key="13">
    <source>
        <dbReference type="SMART" id="SM00559"/>
    </source>
</evidence>
<dbReference type="Gene3D" id="1.25.40.240">
    <property type="entry name" value="Ku, C-terminal domain"/>
    <property type="match status" value="1"/>
</dbReference>
<dbReference type="SUPFAM" id="SSF53300">
    <property type="entry name" value="vWA-like"/>
    <property type="match status" value="1"/>
</dbReference>
<comment type="subcellular location">
    <subcellularLocation>
        <location evidence="1">Nucleus</location>
    </subcellularLocation>
</comment>
<evidence type="ECO:0000256" key="9">
    <source>
        <dbReference type="ARBA" id="ARBA00023172"/>
    </source>
</evidence>
<comment type="similarity">
    <text evidence="2">Belongs to the ku80 family.</text>
</comment>
<keyword evidence="10" id="KW-0234">DNA repair</keyword>
<keyword evidence="8" id="KW-0238">DNA-binding</keyword>
<keyword evidence="11" id="KW-0539">Nucleus</keyword>
<dbReference type="InterPro" id="IPR006164">
    <property type="entry name" value="DNA_bd_Ku70/Ku80"/>
</dbReference>
<dbReference type="SUPFAM" id="SSF100939">
    <property type="entry name" value="SPOC domain-like"/>
    <property type="match status" value="1"/>
</dbReference>
<dbReference type="PANTHER" id="PTHR12604">
    <property type="entry name" value="KU AUTOANTIGEN DNA HELICASE"/>
    <property type="match status" value="1"/>
</dbReference>
<evidence type="ECO:0000256" key="10">
    <source>
        <dbReference type="ARBA" id="ARBA00023204"/>
    </source>
</evidence>
<evidence type="ECO:0000313" key="15">
    <source>
        <dbReference type="Proteomes" id="UP000824890"/>
    </source>
</evidence>
<dbReference type="InterPro" id="IPR036465">
    <property type="entry name" value="vWFA_dom_sf"/>
</dbReference>
<evidence type="ECO:0000256" key="7">
    <source>
        <dbReference type="ARBA" id="ARBA00022840"/>
    </source>
</evidence>
<feature type="compositionally biased region" description="Acidic residues" evidence="12">
    <location>
        <begin position="696"/>
        <end position="706"/>
    </location>
</feature>
<keyword evidence="9" id="KW-0233">DNA recombination</keyword>
<dbReference type="Pfam" id="PF02735">
    <property type="entry name" value="Ku"/>
    <property type="match status" value="1"/>
</dbReference>
<dbReference type="Proteomes" id="UP000824890">
    <property type="component" value="Unassembled WGS sequence"/>
</dbReference>
<evidence type="ECO:0000256" key="8">
    <source>
        <dbReference type="ARBA" id="ARBA00023125"/>
    </source>
</evidence>
<dbReference type="InterPro" id="IPR014893">
    <property type="entry name" value="Ku_PK_bind"/>
</dbReference>
<gene>
    <name evidence="14" type="ORF">HID58_028674</name>
</gene>
<accession>A0ABQ8CCG0</accession>
<dbReference type="Gene3D" id="2.40.290.10">
    <property type="match status" value="1"/>
</dbReference>
<evidence type="ECO:0000256" key="11">
    <source>
        <dbReference type="ARBA" id="ARBA00023242"/>
    </source>
</evidence>
<dbReference type="InterPro" id="IPR005160">
    <property type="entry name" value="Ku_C"/>
</dbReference>
<dbReference type="Pfam" id="PF03730">
    <property type="entry name" value="Ku_C"/>
    <property type="match status" value="1"/>
</dbReference>
<dbReference type="InterPro" id="IPR016194">
    <property type="entry name" value="SPOC-like_C_dom_sf"/>
</dbReference>
<keyword evidence="7" id="KW-0067">ATP-binding</keyword>
<comment type="caution">
    <text evidence="14">The sequence shown here is derived from an EMBL/GenBank/DDBJ whole genome shotgun (WGS) entry which is preliminary data.</text>
</comment>
<evidence type="ECO:0000256" key="6">
    <source>
        <dbReference type="ARBA" id="ARBA00022806"/>
    </source>
</evidence>
<keyword evidence="4" id="KW-0227">DNA damage</keyword>
<keyword evidence="6" id="KW-0347">Helicase</keyword>
<dbReference type="EMBL" id="JAGKQM010000008">
    <property type="protein sequence ID" value="KAH0914228.1"/>
    <property type="molecule type" value="Genomic_DNA"/>
</dbReference>
<evidence type="ECO:0000256" key="5">
    <source>
        <dbReference type="ARBA" id="ARBA00022801"/>
    </source>
</evidence>
<dbReference type="SUPFAM" id="SSF101420">
    <property type="entry name" value="C-terminal domain of Ku80"/>
    <property type="match status" value="1"/>
</dbReference>
<feature type="region of interest" description="Disordered" evidence="12">
    <location>
        <begin position="693"/>
        <end position="718"/>
    </location>
</feature>
<evidence type="ECO:0000313" key="14">
    <source>
        <dbReference type="EMBL" id="KAH0914228.1"/>
    </source>
</evidence>
<protein>
    <recommendedName>
        <fullName evidence="13">Ku domain-containing protein</fullName>
    </recommendedName>
</protein>
<evidence type="ECO:0000256" key="2">
    <source>
        <dbReference type="ARBA" id="ARBA00007726"/>
    </source>
</evidence>
<proteinExistence type="inferred from homology"/>
<dbReference type="PIRSF" id="PIRSF016570">
    <property type="entry name" value="Ku80"/>
    <property type="match status" value="1"/>
</dbReference>
<keyword evidence="3" id="KW-0547">Nucleotide-binding</keyword>
<dbReference type="Pfam" id="PF08785">
    <property type="entry name" value="Ku_PK_bind"/>
    <property type="match status" value="1"/>
</dbReference>
<sequence length="718" mass="81080">AFKWNISAQWAYLAPFSVNSVSFLVSTQFDQKKKVSTQKKKKIVVFFNSSSSRLSMARNREGLVLLVDIGPAMHSVLPDVEKTCSLLMQKKLIYNKFDEVGIVVFGTQETENELARDIGGYENIKVLRNIKVVDELVVDLVKRLPRGPMYGAGQKGKKRLCLITNAACPTKDPFEGTKDEQVSTIAVKMAAEGIKMESIVMRADASGDVDERIIEENDHLLTLFSTNAIAKTVYVESPLSLLGSLKTRRVAPVTLFRGDLEINASMKIKVWVYKKVAEERLPTLKMYSDKAPPSDKFAKHEVKIDYDYKVTAETSEVLAPEERIKGFRYGPHVIPISPDEMETLKFKTEKGMKLLGFTDASNILRHYYMKDVNIVVPDPSKEKSVIAVSALAREMRQTNKVAIVRCVWRNGQGNVVVGVLTPNVSERDDTPDSFYFNVLPFAEDVREFPFPSFSRFPASLKPDEQQQAVADNLVKMLDLAPSPKEEVLKPELTPNPVLQRFYEYLELKSKSTDAALPPMNEAFKRIMEQDPELSSSNKSIMDSFSGSFEVKENPKLRKASKRLLRDKPSGSDDEDNRMITYNANENSIDTVGDANPVQNFEAMMSRRDGSDWTDKAISEMKKRIVKLVEDSTTDEGDKALECLLSLRKCCVLEQEPKQFNEFLNHLYELCQEKKLSHFLEHFTSKKITMIPKSEAADSDVADEEAADFAVKQEPKFET</sequence>
<evidence type="ECO:0000256" key="3">
    <source>
        <dbReference type="ARBA" id="ARBA00022741"/>
    </source>
</evidence>
<feature type="domain" description="Ku" evidence="13">
    <location>
        <begin position="315"/>
        <end position="456"/>
    </location>
</feature>
<dbReference type="Gene3D" id="1.10.1600.10">
    <property type="match status" value="1"/>
</dbReference>
<keyword evidence="15" id="KW-1185">Reference proteome</keyword>
<dbReference type="Pfam" id="PF03731">
    <property type="entry name" value="Ku_N"/>
    <property type="match status" value="1"/>
</dbReference>
<dbReference type="Gene3D" id="3.40.50.410">
    <property type="entry name" value="von Willebrand factor, type A domain"/>
    <property type="match status" value="1"/>
</dbReference>